<organism evidence="3 4">
    <name type="scientific">Streptomyces albiaxialis</name>
    <dbReference type="NCBI Taxonomy" id="329523"/>
    <lineage>
        <taxon>Bacteria</taxon>
        <taxon>Bacillati</taxon>
        <taxon>Actinomycetota</taxon>
        <taxon>Actinomycetes</taxon>
        <taxon>Kitasatosporales</taxon>
        <taxon>Streptomycetaceae</taxon>
        <taxon>Streptomyces</taxon>
    </lineage>
</organism>
<proteinExistence type="predicted"/>
<protein>
    <submittedName>
        <fullName evidence="3">Tetratricopeptide repeat protein</fullName>
    </submittedName>
</protein>
<dbReference type="Gene3D" id="3.40.50.300">
    <property type="entry name" value="P-loop containing nucleotide triphosphate hydrolases"/>
    <property type="match status" value="1"/>
</dbReference>
<dbReference type="InterPro" id="IPR041664">
    <property type="entry name" value="AAA_16"/>
</dbReference>
<evidence type="ECO:0000313" key="3">
    <source>
        <dbReference type="EMBL" id="GAA2080985.1"/>
    </source>
</evidence>
<dbReference type="Proteomes" id="UP001500016">
    <property type="component" value="Unassembled WGS sequence"/>
</dbReference>
<evidence type="ECO:0000259" key="2">
    <source>
        <dbReference type="Pfam" id="PF13191"/>
    </source>
</evidence>
<comment type="caution">
    <text evidence="3">The sequence shown here is derived from an EMBL/GenBank/DDBJ whole genome shotgun (WGS) entry which is preliminary data.</text>
</comment>
<dbReference type="InterPro" id="IPR011990">
    <property type="entry name" value="TPR-like_helical_dom_sf"/>
</dbReference>
<sequence>MTDLAAQPTFTGRERELRALREDIESAGLHTLSGHPLPQARVLLIAGAPGSGRTTLAEEFVRQIADGYPGGVFRARLTDPGGRAVPTERTARDLLAALGTAAPPPAGADEDALTEAFRTAFAALGEKGRALLLLDDVAGAEQVLDLLPESRECLVVAVAGGPLTGVPDVRPCALGGLDRAAAVQVLARHAGAAPRVTVDPRSAEALAEACGDLPAALVMMGGWLGARPKMSVADAAQRLLGTEEPEEGAGPLGRAFRLVHGSLSTAPSRMLRLLVLAPAGFVDAHIASALAGCSVSSARSSLAEFVRLGLLRETGPERYAVPGCLDPLLRAELEARERPSETLLARARMLERTVRQLRACHAICQPSGSEARKRLACMPRSLRFSRPDEARVWLEARRHALLAATRTAVEEAGGELDTLARRLISALARAFEAHRDPDESAPELYRLHELVLDVAERGELHRERAAALLNLGDLDARTDRLRNALVRYRTALDAARAGQDPVATSRALESLGGTHAELEDWGRATDWYGRALALRLTRAEPADREAAARLHGRIGAVHTYAGRWGDALREWRAAAAAFRRLRDSGAHARALAEIARVQEYADRPHDSLRTCAQALEAARKAGDDRLEAALRLRVADACERVGDLRAARAHRAEAGRLLGPAEGEGAEDGHHVTGADAP</sequence>
<dbReference type="InterPro" id="IPR027417">
    <property type="entry name" value="P-loop_NTPase"/>
</dbReference>
<feature type="domain" description="Orc1-like AAA ATPase" evidence="2">
    <location>
        <begin position="10"/>
        <end position="139"/>
    </location>
</feature>
<dbReference type="SUPFAM" id="SSF52540">
    <property type="entry name" value="P-loop containing nucleoside triphosphate hydrolases"/>
    <property type="match status" value="1"/>
</dbReference>
<dbReference type="RefSeq" id="WP_344529917.1">
    <property type="nucleotide sequence ID" value="NZ_BAAAPE010000009.1"/>
</dbReference>
<feature type="compositionally biased region" description="Basic and acidic residues" evidence="1">
    <location>
        <begin position="667"/>
        <end position="678"/>
    </location>
</feature>
<evidence type="ECO:0000313" key="4">
    <source>
        <dbReference type="Proteomes" id="UP001500016"/>
    </source>
</evidence>
<evidence type="ECO:0000256" key="1">
    <source>
        <dbReference type="SAM" id="MobiDB-lite"/>
    </source>
</evidence>
<dbReference type="PANTHER" id="PTHR10098">
    <property type="entry name" value="RAPSYN-RELATED"/>
    <property type="match status" value="1"/>
</dbReference>
<gene>
    <name evidence="3" type="ORF">GCM10009801_39610</name>
</gene>
<name>A0ABN2W2J9_9ACTN</name>
<keyword evidence="4" id="KW-1185">Reference proteome</keyword>
<feature type="region of interest" description="Disordered" evidence="1">
    <location>
        <begin position="655"/>
        <end position="678"/>
    </location>
</feature>
<dbReference type="Pfam" id="PF13191">
    <property type="entry name" value="AAA_16"/>
    <property type="match status" value="1"/>
</dbReference>
<dbReference type="Gene3D" id="1.25.40.10">
    <property type="entry name" value="Tetratricopeptide repeat domain"/>
    <property type="match status" value="1"/>
</dbReference>
<dbReference type="PRINTS" id="PR00364">
    <property type="entry name" value="DISEASERSIST"/>
</dbReference>
<dbReference type="EMBL" id="BAAAPE010000009">
    <property type="protein sequence ID" value="GAA2080985.1"/>
    <property type="molecule type" value="Genomic_DNA"/>
</dbReference>
<dbReference type="PANTHER" id="PTHR10098:SF108">
    <property type="entry name" value="TETRATRICOPEPTIDE REPEAT PROTEIN 28"/>
    <property type="match status" value="1"/>
</dbReference>
<accession>A0ABN2W2J9</accession>
<reference evidence="3 4" key="1">
    <citation type="journal article" date="2019" name="Int. J. Syst. Evol. Microbiol.">
        <title>The Global Catalogue of Microorganisms (GCM) 10K type strain sequencing project: providing services to taxonomists for standard genome sequencing and annotation.</title>
        <authorList>
            <consortium name="The Broad Institute Genomics Platform"/>
            <consortium name="The Broad Institute Genome Sequencing Center for Infectious Disease"/>
            <person name="Wu L."/>
            <person name="Ma J."/>
        </authorList>
    </citation>
    <scope>NUCLEOTIDE SEQUENCE [LARGE SCALE GENOMIC DNA]</scope>
    <source>
        <strain evidence="3 4">JCM 15478</strain>
    </source>
</reference>
<dbReference type="SUPFAM" id="SSF48452">
    <property type="entry name" value="TPR-like"/>
    <property type="match status" value="2"/>
</dbReference>